<feature type="transmembrane region" description="Helical" evidence="6">
    <location>
        <begin position="168"/>
        <end position="191"/>
    </location>
</feature>
<dbReference type="Pfam" id="PF13347">
    <property type="entry name" value="MFS_2"/>
    <property type="match status" value="1"/>
</dbReference>
<accession>A0A1C0ZUX9</accession>
<dbReference type="InterPro" id="IPR039672">
    <property type="entry name" value="MFS_2"/>
</dbReference>
<sequence>MVTLSKKIAYSSNQIGLSVLWQAFSAIAVFYYVTVLNVSGTSISIGMIIYGLLNALFNLVAGYVSDRTKTRFGRRIPYILFGSLPFGVLFFFLFNPPAGSSTMLLIYFFTLTFFFDLIYSFIGLNTGALFPEMYQNKKDRYQVSALQQMFSIVGMIIGIALAKSLGLSLGWGLMAGIFAIIAVISLYVSLYGSFENPAASKSEPLEFKEATVQTFKNKLFNSYVVANLLIQLTTTMFVSLTAFYTKYVVVLSGTMNSVFLGAVFIVAIPMSFIWAKSGTRLSTVHVAMISSVLYAVISLGFLFAHSSLTVIIIGALLGIPVSGFMLSLHVLLSDVVDFDAQQTGRRREGMYYGVNGFIIRIGMSIQYGIMGIFFATSGYDADKEVQVTSAIHGFRFLIGGLPLIILVIAFLYLRKYQSSEKKHRGANS</sequence>
<keyword evidence="9" id="KW-1185">Reference proteome</keyword>
<feature type="transmembrane region" description="Helical" evidence="6">
    <location>
        <begin position="257"/>
        <end position="274"/>
    </location>
</feature>
<evidence type="ECO:0000259" key="7">
    <source>
        <dbReference type="PROSITE" id="PS50850"/>
    </source>
</evidence>
<evidence type="ECO:0000256" key="4">
    <source>
        <dbReference type="ARBA" id="ARBA00022989"/>
    </source>
</evidence>
<organism evidence="8 9">
    <name type="scientific">Paenibacillus pectinilyticus</name>
    <dbReference type="NCBI Taxonomy" id="512399"/>
    <lineage>
        <taxon>Bacteria</taxon>
        <taxon>Bacillati</taxon>
        <taxon>Bacillota</taxon>
        <taxon>Bacilli</taxon>
        <taxon>Bacillales</taxon>
        <taxon>Paenibacillaceae</taxon>
        <taxon>Paenibacillus</taxon>
    </lineage>
</organism>
<protein>
    <submittedName>
        <fullName evidence="8">MFS transporter</fullName>
    </submittedName>
</protein>
<dbReference type="GO" id="GO:0008643">
    <property type="term" value="P:carbohydrate transport"/>
    <property type="evidence" value="ECO:0007669"/>
    <property type="project" value="InterPro"/>
</dbReference>
<feature type="transmembrane region" description="Helical" evidence="6">
    <location>
        <begin position="106"/>
        <end position="131"/>
    </location>
</feature>
<feature type="transmembrane region" description="Helical" evidence="6">
    <location>
        <begin position="352"/>
        <end position="374"/>
    </location>
</feature>
<dbReference type="OrthoDB" id="9764596at2"/>
<feature type="domain" description="Major facilitator superfamily (MFS) profile" evidence="7">
    <location>
        <begin position="1"/>
        <end position="417"/>
    </location>
</feature>
<evidence type="ECO:0000256" key="3">
    <source>
        <dbReference type="ARBA" id="ARBA00022692"/>
    </source>
</evidence>
<feature type="transmembrane region" description="Helical" evidence="6">
    <location>
        <begin position="15"/>
        <end position="33"/>
    </location>
</feature>
<dbReference type="AlphaFoldDB" id="A0A1C0ZUX9"/>
<dbReference type="PANTHER" id="PTHR11328">
    <property type="entry name" value="MAJOR FACILITATOR SUPERFAMILY DOMAIN-CONTAINING PROTEIN"/>
    <property type="match status" value="1"/>
</dbReference>
<keyword evidence="3 6" id="KW-0812">Transmembrane</keyword>
<evidence type="ECO:0000256" key="1">
    <source>
        <dbReference type="ARBA" id="ARBA00004651"/>
    </source>
</evidence>
<feature type="transmembrane region" description="Helical" evidence="6">
    <location>
        <begin position="76"/>
        <end position="94"/>
    </location>
</feature>
<dbReference type="STRING" id="512399.A8709_28695"/>
<dbReference type="PROSITE" id="PS50850">
    <property type="entry name" value="MFS"/>
    <property type="match status" value="1"/>
</dbReference>
<feature type="transmembrane region" description="Helical" evidence="6">
    <location>
        <begin position="45"/>
        <end position="64"/>
    </location>
</feature>
<dbReference type="GO" id="GO:0015293">
    <property type="term" value="F:symporter activity"/>
    <property type="evidence" value="ECO:0007669"/>
    <property type="project" value="InterPro"/>
</dbReference>
<gene>
    <name evidence="8" type="ORF">A8709_28695</name>
</gene>
<evidence type="ECO:0000256" key="2">
    <source>
        <dbReference type="ARBA" id="ARBA00022448"/>
    </source>
</evidence>
<feature type="transmembrane region" description="Helical" evidence="6">
    <location>
        <begin position="310"/>
        <end position="332"/>
    </location>
</feature>
<dbReference type="InterPro" id="IPR036259">
    <property type="entry name" value="MFS_trans_sf"/>
</dbReference>
<evidence type="ECO:0000256" key="5">
    <source>
        <dbReference type="ARBA" id="ARBA00023136"/>
    </source>
</evidence>
<comment type="subcellular location">
    <subcellularLocation>
        <location evidence="1">Cell membrane</location>
        <topology evidence="1">Multi-pass membrane protein</topology>
    </subcellularLocation>
</comment>
<dbReference type="GO" id="GO:0005886">
    <property type="term" value="C:plasma membrane"/>
    <property type="evidence" value="ECO:0007669"/>
    <property type="project" value="UniProtKB-SubCell"/>
</dbReference>
<name>A0A1C0ZUX9_9BACL</name>
<evidence type="ECO:0000313" key="8">
    <source>
        <dbReference type="EMBL" id="OCT11848.1"/>
    </source>
</evidence>
<keyword evidence="5 6" id="KW-0472">Membrane</keyword>
<dbReference type="InterPro" id="IPR020846">
    <property type="entry name" value="MFS_dom"/>
</dbReference>
<feature type="transmembrane region" description="Helical" evidence="6">
    <location>
        <begin position="394"/>
        <end position="413"/>
    </location>
</feature>
<dbReference type="EMBL" id="LYPC01000027">
    <property type="protein sequence ID" value="OCT11848.1"/>
    <property type="molecule type" value="Genomic_DNA"/>
</dbReference>
<evidence type="ECO:0000256" key="6">
    <source>
        <dbReference type="SAM" id="Phobius"/>
    </source>
</evidence>
<dbReference type="SUPFAM" id="SSF103473">
    <property type="entry name" value="MFS general substrate transporter"/>
    <property type="match status" value="1"/>
</dbReference>
<keyword evidence="2" id="KW-0813">Transport</keyword>
<proteinExistence type="predicted"/>
<dbReference type="Proteomes" id="UP000093309">
    <property type="component" value="Unassembled WGS sequence"/>
</dbReference>
<dbReference type="PANTHER" id="PTHR11328:SF24">
    <property type="entry name" value="MAJOR FACILITATOR SUPERFAMILY (MFS) PROFILE DOMAIN-CONTAINING PROTEIN"/>
    <property type="match status" value="1"/>
</dbReference>
<reference evidence="9" key="1">
    <citation type="submission" date="2016-05" db="EMBL/GenBank/DDBJ databases">
        <title>Paenibacillus oryzae. sp. nov., isolated from the rice root.</title>
        <authorList>
            <person name="Zhang J."/>
            <person name="Zhang X."/>
        </authorList>
    </citation>
    <scope>NUCLEOTIDE SEQUENCE [LARGE SCALE GENOMIC DNA]</scope>
    <source>
        <strain evidence="9">KCTC13222</strain>
    </source>
</reference>
<feature type="transmembrane region" description="Helical" evidence="6">
    <location>
        <begin position="223"/>
        <end position="245"/>
    </location>
</feature>
<comment type="caution">
    <text evidence="8">The sequence shown here is derived from an EMBL/GenBank/DDBJ whole genome shotgun (WGS) entry which is preliminary data.</text>
</comment>
<dbReference type="RefSeq" id="WP_065855592.1">
    <property type="nucleotide sequence ID" value="NZ_LYPC01000027.1"/>
</dbReference>
<feature type="transmembrane region" description="Helical" evidence="6">
    <location>
        <begin position="143"/>
        <end position="162"/>
    </location>
</feature>
<feature type="transmembrane region" description="Helical" evidence="6">
    <location>
        <begin position="286"/>
        <end position="304"/>
    </location>
</feature>
<dbReference type="Gene3D" id="1.20.1250.20">
    <property type="entry name" value="MFS general substrate transporter like domains"/>
    <property type="match status" value="2"/>
</dbReference>
<evidence type="ECO:0000313" key="9">
    <source>
        <dbReference type="Proteomes" id="UP000093309"/>
    </source>
</evidence>
<keyword evidence="4 6" id="KW-1133">Transmembrane helix</keyword>